<dbReference type="EMBL" id="ML995836">
    <property type="protein sequence ID" value="KAF2769183.1"/>
    <property type="molecule type" value="Genomic_DNA"/>
</dbReference>
<dbReference type="AlphaFoldDB" id="A0A6G1L8C5"/>
<sequence>MREHHQHFPPSTTAWDVFATNGKSGALQSVVDQVRDGLQRLSLDMRCAYYQEVPIEAVIPPKGELVSFFRDVKPRRLLNCLPHHRPRHCPPDPQSLHRRHRLQLCRHLHKRAIPKTGPAMYCIQPQRDIDSWAANCLAGTINWREMASRKQSAFGMASEHLGANEYRFRSTVCS</sequence>
<gene>
    <name evidence="1" type="ORF">EJ03DRAFT_327626</name>
</gene>
<proteinExistence type="predicted"/>
<protein>
    <submittedName>
        <fullName evidence="1">Uncharacterized protein</fullName>
    </submittedName>
</protein>
<dbReference type="Proteomes" id="UP000799436">
    <property type="component" value="Unassembled WGS sequence"/>
</dbReference>
<organism evidence="1 2">
    <name type="scientific">Teratosphaeria nubilosa</name>
    <dbReference type="NCBI Taxonomy" id="161662"/>
    <lineage>
        <taxon>Eukaryota</taxon>
        <taxon>Fungi</taxon>
        <taxon>Dikarya</taxon>
        <taxon>Ascomycota</taxon>
        <taxon>Pezizomycotina</taxon>
        <taxon>Dothideomycetes</taxon>
        <taxon>Dothideomycetidae</taxon>
        <taxon>Mycosphaerellales</taxon>
        <taxon>Teratosphaeriaceae</taxon>
        <taxon>Teratosphaeria</taxon>
    </lineage>
</organism>
<name>A0A6G1L8C5_9PEZI</name>
<evidence type="ECO:0000313" key="1">
    <source>
        <dbReference type="EMBL" id="KAF2769183.1"/>
    </source>
</evidence>
<dbReference type="OrthoDB" id="3816801at2759"/>
<keyword evidence="2" id="KW-1185">Reference proteome</keyword>
<reference evidence="1" key="1">
    <citation type="journal article" date="2020" name="Stud. Mycol.">
        <title>101 Dothideomycetes genomes: a test case for predicting lifestyles and emergence of pathogens.</title>
        <authorList>
            <person name="Haridas S."/>
            <person name="Albert R."/>
            <person name="Binder M."/>
            <person name="Bloem J."/>
            <person name="Labutti K."/>
            <person name="Salamov A."/>
            <person name="Andreopoulos B."/>
            <person name="Baker S."/>
            <person name="Barry K."/>
            <person name="Bills G."/>
            <person name="Bluhm B."/>
            <person name="Cannon C."/>
            <person name="Castanera R."/>
            <person name="Culley D."/>
            <person name="Daum C."/>
            <person name="Ezra D."/>
            <person name="Gonzalez J."/>
            <person name="Henrissat B."/>
            <person name="Kuo A."/>
            <person name="Liang C."/>
            <person name="Lipzen A."/>
            <person name="Lutzoni F."/>
            <person name="Magnuson J."/>
            <person name="Mondo S."/>
            <person name="Nolan M."/>
            <person name="Ohm R."/>
            <person name="Pangilinan J."/>
            <person name="Park H.-J."/>
            <person name="Ramirez L."/>
            <person name="Alfaro M."/>
            <person name="Sun H."/>
            <person name="Tritt A."/>
            <person name="Yoshinaga Y."/>
            <person name="Zwiers L.-H."/>
            <person name="Turgeon B."/>
            <person name="Goodwin S."/>
            <person name="Spatafora J."/>
            <person name="Crous P."/>
            <person name="Grigoriev I."/>
        </authorList>
    </citation>
    <scope>NUCLEOTIDE SEQUENCE</scope>
    <source>
        <strain evidence="1">CBS 116005</strain>
    </source>
</reference>
<accession>A0A6G1L8C5</accession>
<evidence type="ECO:0000313" key="2">
    <source>
        <dbReference type="Proteomes" id="UP000799436"/>
    </source>
</evidence>